<evidence type="ECO:0000256" key="8">
    <source>
        <dbReference type="ARBA" id="ARBA00022989"/>
    </source>
</evidence>
<keyword evidence="8 11" id="KW-1133">Transmembrane helix</keyword>
<feature type="transmembrane region" description="Helical" evidence="11">
    <location>
        <begin position="220"/>
        <end position="240"/>
    </location>
</feature>
<feature type="domain" description="Peptidase M48" evidence="12">
    <location>
        <begin position="106"/>
        <end position="323"/>
    </location>
</feature>
<proteinExistence type="predicted"/>
<dbReference type="PANTHER" id="PTHR43221:SF2">
    <property type="entry name" value="PROTEASE HTPX HOMOLOG"/>
    <property type="match status" value="1"/>
</dbReference>
<evidence type="ECO:0000256" key="2">
    <source>
        <dbReference type="ARBA" id="ARBA00022475"/>
    </source>
</evidence>
<evidence type="ECO:0000256" key="6">
    <source>
        <dbReference type="ARBA" id="ARBA00022801"/>
    </source>
</evidence>
<evidence type="ECO:0000256" key="10">
    <source>
        <dbReference type="ARBA" id="ARBA00023136"/>
    </source>
</evidence>
<evidence type="ECO:0000259" key="12">
    <source>
        <dbReference type="Pfam" id="PF01435"/>
    </source>
</evidence>
<evidence type="ECO:0000256" key="9">
    <source>
        <dbReference type="ARBA" id="ARBA00023049"/>
    </source>
</evidence>
<evidence type="ECO:0000313" key="13">
    <source>
        <dbReference type="EMBL" id="MBM7127525.1"/>
    </source>
</evidence>
<evidence type="ECO:0000256" key="1">
    <source>
        <dbReference type="ARBA" id="ARBA00001947"/>
    </source>
</evidence>
<dbReference type="CDD" id="cd07340">
    <property type="entry name" value="M48B_Htpx_like"/>
    <property type="match status" value="1"/>
</dbReference>
<sequence>MDFFARQAQVRSSTRVLVVLFALAVIAIVLAVDVSVFAVFGHPWLRAGDLVRYQHRLITWTTLAMLVLIFGCAFYRIHSLAEGGSAVAEDVGGVPVPPDVTDAKLKRLRNVIEEVAIASGMPVPDIYVMPQEAGINAFAAGYSASDAAICVTQGCLDHLTRDELQGVIAHEFSHVLNGDMRLNIRLMGLLFGIMAISVIGRQFAWTDDYEDPERVAEKKVIGYMFGLGFIIIGSIGYFFGRLIQAAVARSRESLADASAVQFTRQTSGIAGALKKMAVVPWGSLLRVGNRHEVAHMMFGDVDKFNSWFATHPPLMQRIRTLEPWFREQQLSELERSVSGALAEDDGVASADVDAVVEKKELPPLEWPGDTDTATAVAPVAVVAAVAANAPPQERFQQVRTVQRSMPASLTTAARKPETALTLALALAMSEHEDLRPRQRRFIANAFGDDVLGATDQLVADELTLTAAQRMPLIALSFPALKQLPPGRLETLRETLDAIVSVDPQVELDDYCLVRLLRMYLREAAKPRSAPVEGQKKLPACRDSLSLVCAVVAVYGSNDDASARRAWLTAMDQAFPGATFQWQILPMEWQPKLDSALDDLDRLLPAAKEIVIQSLQRAIEADGVVTPTEKELLRVVCASLHCPVPHQTSASV</sequence>
<protein>
    <submittedName>
        <fullName evidence="13">M48 family metallopeptidase</fullName>
    </submittedName>
</protein>
<dbReference type="Gene3D" id="3.30.2010.10">
    <property type="entry name" value="Metalloproteases ('zincins'), catalytic domain"/>
    <property type="match status" value="1"/>
</dbReference>
<dbReference type="InterPro" id="IPR050083">
    <property type="entry name" value="HtpX_protease"/>
</dbReference>
<comment type="cofactor">
    <cofactor evidence="1">
        <name>Zn(2+)</name>
        <dbReference type="ChEBI" id="CHEBI:29105"/>
    </cofactor>
</comment>
<keyword evidence="7" id="KW-0862">Zinc</keyword>
<keyword evidence="10 11" id="KW-0472">Membrane</keyword>
<evidence type="ECO:0000256" key="5">
    <source>
        <dbReference type="ARBA" id="ARBA00022723"/>
    </source>
</evidence>
<evidence type="ECO:0000256" key="3">
    <source>
        <dbReference type="ARBA" id="ARBA00022670"/>
    </source>
</evidence>
<dbReference type="Proteomes" id="UP001430149">
    <property type="component" value="Unassembled WGS sequence"/>
</dbReference>
<keyword evidence="4 11" id="KW-0812">Transmembrane</keyword>
<keyword evidence="9" id="KW-0482">Metalloprotease</keyword>
<feature type="transmembrane region" description="Helical" evidence="11">
    <location>
        <begin position="182"/>
        <end position="200"/>
    </location>
</feature>
<dbReference type="PANTHER" id="PTHR43221">
    <property type="entry name" value="PROTEASE HTPX"/>
    <property type="match status" value="1"/>
</dbReference>
<reference evidence="13" key="1">
    <citation type="submission" date="2020-10" db="EMBL/GenBank/DDBJ databases">
        <title>Phylogeny of dyella-like bacteria.</title>
        <authorList>
            <person name="Fu J."/>
        </authorList>
    </citation>
    <scope>NUCLEOTIDE SEQUENCE</scope>
    <source>
        <strain evidence="13">DHOC52</strain>
    </source>
</reference>
<evidence type="ECO:0000256" key="7">
    <source>
        <dbReference type="ARBA" id="ARBA00022833"/>
    </source>
</evidence>
<keyword evidence="6" id="KW-0378">Hydrolase</keyword>
<keyword evidence="2" id="KW-1003">Cell membrane</keyword>
<dbReference type="InterPro" id="IPR001915">
    <property type="entry name" value="Peptidase_M48"/>
</dbReference>
<evidence type="ECO:0000256" key="11">
    <source>
        <dbReference type="SAM" id="Phobius"/>
    </source>
</evidence>
<name>A0ABS2K9S9_9GAMM</name>
<keyword evidence="3" id="KW-0645">Protease</keyword>
<organism evidence="13 14">
    <name type="scientific">Dyella flava</name>
    <dbReference type="NCBI Taxonomy" id="1920170"/>
    <lineage>
        <taxon>Bacteria</taxon>
        <taxon>Pseudomonadati</taxon>
        <taxon>Pseudomonadota</taxon>
        <taxon>Gammaproteobacteria</taxon>
        <taxon>Lysobacterales</taxon>
        <taxon>Rhodanobacteraceae</taxon>
        <taxon>Dyella</taxon>
    </lineage>
</organism>
<keyword evidence="5" id="KW-0479">Metal-binding</keyword>
<dbReference type="EMBL" id="JADIKE010000039">
    <property type="protein sequence ID" value="MBM7127525.1"/>
    <property type="molecule type" value="Genomic_DNA"/>
</dbReference>
<comment type="caution">
    <text evidence="13">The sequence shown here is derived from an EMBL/GenBank/DDBJ whole genome shotgun (WGS) entry which is preliminary data.</text>
</comment>
<feature type="transmembrane region" description="Helical" evidence="11">
    <location>
        <begin position="57"/>
        <end position="75"/>
    </location>
</feature>
<dbReference type="Pfam" id="PF01435">
    <property type="entry name" value="Peptidase_M48"/>
    <property type="match status" value="1"/>
</dbReference>
<dbReference type="RefSeq" id="WP_204684044.1">
    <property type="nucleotide sequence ID" value="NZ_BSNR01000014.1"/>
</dbReference>
<gene>
    <name evidence="13" type="ORF">ISP19_19280</name>
</gene>
<evidence type="ECO:0000313" key="14">
    <source>
        <dbReference type="Proteomes" id="UP001430149"/>
    </source>
</evidence>
<feature type="transmembrane region" description="Helical" evidence="11">
    <location>
        <begin position="16"/>
        <end position="45"/>
    </location>
</feature>
<accession>A0ABS2K9S9</accession>
<evidence type="ECO:0000256" key="4">
    <source>
        <dbReference type="ARBA" id="ARBA00022692"/>
    </source>
</evidence>
<keyword evidence="14" id="KW-1185">Reference proteome</keyword>